<dbReference type="AlphaFoldDB" id="A0AAN9GAF7"/>
<comment type="caution">
    <text evidence="8">The sequence shown here is derived from an EMBL/GenBank/DDBJ whole genome shotgun (WGS) entry which is preliminary data.</text>
</comment>
<evidence type="ECO:0000256" key="4">
    <source>
        <dbReference type="ARBA" id="ARBA00022692"/>
    </source>
</evidence>
<proteinExistence type="inferred from homology"/>
<feature type="transmembrane region" description="Helical" evidence="7">
    <location>
        <begin position="324"/>
        <end position="345"/>
    </location>
</feature>
<keyword evidence="9" id="KW-1185">Reference proteome</keyword>
<protein>
    <submittedName>
        <fullName evidence="8">Uncharacterized protein</fullName>
    </submittedName>
</protein>
<evidence type="ECO:0000256" key="5">
    <source>
        <dbReference type="ARBA" id="ARBA00022989"/>
    </source>
</evidence>
<feature type="transmembrane region" description="Helical" evidence="7">
    <location>
        <begin position="352"/>
        <end position="370"/>
    </location>
</feature>
<feature type="transmembrane region" description="Helical" evidence="7">
    <location>
        <begin position="261"/>
        <end position="281"/>
    </location>
</feature>
<accession>A0AAN9GAF7</accession>
<evidence type="ECO:0000256" key="1">
    <source>
        <dbReference type="ARBA" id="ARBA00004141"/>
    </source>
</evidence>
<dbReference type="Proteomes" id="UP001374579">
    <property type="component" value="Unassembled WGS sequence"/>
</dbReference>
<keyword evidence="4 7" id="KW-0812">Transmembrane</keyword>
<feature type="transmembrane region" description="Helical" evidence="7">
    <location>
        <begin position="125"/>
        <end position="146"/>
    </location>
</feature>
<comment type="similarity">
    <text evidence="2">Belongs to the nucleotide-sugar transporter family. SLC35A subfamily.</text>
</comment>
<feature type="transmembrane region" description="Helical" evidence="7">
    <location>
        <begin position="293"/>
        <end position="318"/>
    </location>
</feature>
<reference evidence="8 9" key="1">
    <citation type="submission" date="2024-02" db="EMBL/GenBank/DDBJ databases">
        <title>Chromosome-scale genome assembly of the rough periwinkle Littorina saxatilis.</title>
        <authorList>
            <person name="De Jode A."/>
            <person name="Faria R."/>
            <person name="Formenti G."/>
            <person name="Sims Y."/>
            <person name="Smith T.P."/>
            <person name="Tracey A."/>
            <person name="Wood J.M.D."/>
            <person name="Zagrodzka Z.B."/>
            <person name="Johannesson K."/>
            <person name="Butlin R.K."/>
            <person name="Leder E.H."/>
        </authorList>
    </citation>
    <scope>NUCLEOTIDE SEQUENCE [LARGE SCALE GENOMIC DNA]</scope>
    <source>
        <strain evidence="8">Snail1</strain>
        <tissue evidence="8">Muscle</tissue>
    </source>
</reference>
<comment type="subcellular location">
    <subcellularLocation>
        <location evidence="1">Membrane</location>
        <topology evidence="1">Multi-pass membrane protein</topology>
    </subcellularLocation>
</comment>
<dbReference type="GO" id="GO:0000139">
    <property type="term" value="C:Golgi membrane"/>
    <property type="evidence" value="ECO:0007669"/>
    <property type="project" value="InterPro"/>
</dbReference>
<sequence>MTQKLSGTETGLGDVKMAVGVATPAKMEAGGLVQVNKPDVDVQSSHRWMKLLSLLLLTPQYAVLILLMRYVRTRNAPMFVTSTTVLMAEVFKTLTCLVIIFIQQKGPKGCFSHLYEFLICRPWDFVKVCVPSMLFVVQNNLVFVAISNLDAATFQVTYQLKILTTAIFSVVLLGKRLSVSQWVALLLLFAGVSIIQVKQAMASSVVKATTASSPTPEAKPSEQNEQNYFTGMVAVLVCCCLSGFASVFFELLLKGGKQTVWMRNVQLGLSGIVLGALACVVHDGRKIANQGFFYGYDGLVWTVVSLQSLGGLLVAAVMKYADNILKGFSTAGSILLSCVASVYIFDFKMDDIFIIGMSSVLVAVYLYSSYPPIQPGTEMEVQPPGNKSSGKLLSR</sequence>
<feature type="transmembrane region" description="Helical" evidence="7">
    <location>
        <begin position="180"/>
        <end position="197"/>
    </location>
</feature>
<feature type="transmembrane region" description="Helical" evidence="7">
    <location>
        <begin position="48"/>
        <end position="67"/>
    </location>
</feature>
<keyword evidence="3" id="KW-0813">Transport</keyword>
<feature type="transmembrane region" description="Helical" evidence="7">
    <location>
        <begin position="158"/>
        <end position="174"/>
    </location>
</feature>
<dbReference type="SUPFAM" id="SSF103481">
    <property type="entry name" value="Multidrug resistance efflux transporter EmrE"/>
    <property type="match status" value="1"/>
</dbReference>
<evidence type="ECO:0000256" key="2">
    <source>
        <dbReference type="ARBA" id="ARBA00009976"/>
    </source>
</evidence>
<dbReference type="NCBIfam" id="TIGR00803">
    <property type="entry name" value="nst"/>
    <property type="match status" value="1"/>
</dbReference>
<keyword evidence="5 7" id="KW-1133">Transmembrane helix</keyword>
<evidence type="ECO:0000256" key="7">
    <source>
        <dbReference type="SAM" id="Phobius"/>
    </source>
</evidence>
<dbReference type="EMBL" id="JBAMIC010000010">
    <property type="protein sequence ID" value="KAK7101673.1"/>
    <property type="molecule type" value="Genomic_DNA"/>
</dbReference>
<keyword evidence="6 7" id="KW-0472">Membrane</keyword>
<feature type="transmembrane region" description="Helical" evidence="7">
    <location>
        <begin position="228"/>
        <end position="249"/>
    </location>
</feature>
<dbReference type="Pfam" id="PF04142">
    <property type="entry name" value="Nuc_sug_transp"/>
    <property type="match status" value="1"/>
</dbReference>
<gene>
    <name evidence="8" type="ORF">V1264_020015</name>
</gene>
<dbReference type="InterPro" id="IPR037185">
    <property type="entry name" value="EmrE-like"/>
</dbReference>
<dbReference type="InterPro" id="IPR007271">
    <property type="entry name" value="Nuc_sug_transpt"/>
</dbReference>
<dbReference type="PANTHER" id="PTHR10231">
    <property type="entry name" value="NUCLEOTIDE-SUGAR TRANSMEMBRANE TRANSPORTER"/>
    <property type="match status" value="1"/>
</dbReference>
<dbReference type="GO" id="GO:0015165">
    <property type="term" value="F:pyrimidine nucleotide-sugar transmembrane transporter activity"/>
    <property type="evidence" value="ECO:0007669"/>
    <property type="project" value="InterPro"/>
</dbReference>
<evidence type="ECO:0000256" key="3">
    <source>
        <dbReference type="ARBA" id="ARBA00022597"/>
    </source>
</evidence>
<feature type="transmembrane region" description="Helical" evidence="7">
    <location>
        <begin position="79"/>
        <end position="102"/>
    </location>
</feature>
<keyword evidence="3" id="KW-0762">Sugar transport</keyword>
<name>A0AAN9GAF7_9CAEN</name>
<evidence type="ECO:0000313" key="9">
    <source>
        <dbReference type="Proteomes" id="UP001374579"/>
    </source>
</evidence>
<dbReference type="PIRSF" id="PIRSF005799">
    <property type="entry name" value="UDP-gal_transpt"/>
    <property type="match status" value="1"/>
</dbReference>
<organism evidence="8 9">
    <name type="scientific">Littorina saxatilis</name>
    <dbReference type="NCBI Taxonomy" id="31220"/>
    <lineage>
        <taxon>Eukaryota</taxon>
        <taxon>Metazoa</taxon>
        <taxon>Spiralia</taxon>
        <taxon>Lophotrochozoa</taxon>
        <taxon>Mollusca</taxon>
        <taxon>Gastropoda</taxon>
        <taxon>Caenogastropoda</taxon>
        <taxon>Littorinimorpha</taxon>
        <taxon>Littorinoidea</taxon>
        <taxon>Littorinidae</taxon>
        <taxon>Littorina</taxon>
    </lineage>
</organism>
<evidence type="ECO:0000313" key="8">
    <source>
        <dbReference type="EMBL" id="KAK7101673.1"/>
    </source>
</evidence>
<evidence type="ECO:0000256" key="6">
    <source>
        <dbReference type="ARBA" id="ARBA00023136"/>
    </source>
</evidence>